<proteinExistence type="predicted"/>
<accession>E5AT16</accession>
<dbReference type="AlphaFoldDB" id="E5AT16"/>
<evidence type="ECO:0000313" key="1">
    <source>
        <dbReference type="EMBL" id="CBW73560.1"/>
    </source>
</evidence>
<reference evidence="1 2" key="1">
    <citation type="journal article" date="2011" name="J. Bacteriol.">
        <title>Complete genome sequence of Burkholderia rhizoxinica, an endosymbiont of Rhizopus microsporus.</title>
        <authorList>
            <person name="Lackner G."/>
            <person name="Moebius N."/>
            <person name="Partida-Martinez L."/>
            <person name="Hertweck C."/>
        </authorList>
    </citation>
    <scope>NUCLEOTIDE SEQUENCE [LARGE SCALE GENOMIC DNA]</scope>
    <source>
        <strain evidence="2">DSM 19002 / CIP 109453 / HKI 454</strain>
    </source>
</reference>
<protein>
    <submittedName>
        <fullName evidence="1">Uncharacterized protein</fullName>
    </submittedName>
</protein>
<dbReference type="KEGG" id="brh:RBRH_04076"/>
<dbReference type="EMBL" id="FR687359">
    <property type="protein sequence ID" value="CBW73560.1"/>
    <property type="molecule type" value="Genomic_DNA"/>
</dbReference>
<name>E5AT16_MYCRK</name>
<organism evidence="1 2">
    <name type="scientific">Mycetohabitans rhizoxinica (strain DSM 19002 / CIP 109453 / HKI 454)</name>
    <name type="common">Paraburkholderia rhizoxinica</name>
    <dbReference type="NCBI Taxonomy" id="882378"/>
    <lineage>
        <taxon>Bacteria</taxon>
        <taxon>Pseudomonadati</taxon>
        <taxon>Pseudomonadota</taxon>
        <taxon>Betaproteobacteria</taxon>
        <taxon>Burkholderiales</taxon>
        <taxon>Burkholderiaceae</taxon>
        <taxon>Mycetohabitans</taxon>
    </lineage>
</organism>
<sequence>MRCCSTARCVSAGRTRFPAQIHYEQRYRERAIQRLHRQAAEFVFSFNLYKAFLRNRLIFLLISSKPVRLSKATSGRF</sequence>
<dbReference type="Proteomes" id="UP000007437">
    <property type="component" value="Chromosome"/>
</dbReference>
<dbReference type="HOGENOM" id="CLU_2631434_0_0_4"/>
<gene>
    <name evidence="1" type="ordered locus">RBRH_04076</name>
</gene>
<evidence type="ECO:0000313" key="2">
    <source>
        <dbReference type="Proteomes" id="UP000007437"/>
    </source>
</evidence>